<evidence type="ECO:0000256" key="1">
    <source>
        <dbReference type="SAM" id="MobiDB-lite"/>
    </source>
</evidence>
<protein>
    <submittedName>
        <fullName evidence="2">Uncharacterized protein</fullName>
    </submittedName>
</protein>
<keyword evidence="3" id="KW-1185">Reference proteome</keyword>
<organism evidence="2 3">
    <name type="scientific">Crotalaria pallida</name>
    <name type="common">Smooth rattlebox</name>
    <name type="synonym">Crotalaria striata</name>
    <dbReference type="NCBI Taxonomy" id="3830"/>
    <lineage>
        <taxon>Eukaryota</taxon>
        <taxon>Viridiplantae</taxon>
        <taxon>Streptophyta</taxon>
        <taxon>Embryophyta</taxon>
        <taxon>Tracheophyta</taxon>
        <taxon>Spermatophyta</taxon>
        <taxon>Magnoliopsida</taxon>
        <taxon>eudicotyledons</taxon>
        <taxon>Gunneridae</taxon>
        <taxon>Pentapetalae</taxon>
        <taxon>rosids</taxon>
        <taxon>fabids</taxon>
        <taxon>Fabales</taxon>
        <taxon>Fabaceae</taxon>
        <taxon>Papilionoideae</taxon>
        <taxon>50 kb inversion clade</taxon>
        <taxon>genistoids sensu lato</taxon>
        <taxon>core genistoids</taxon>
        <taxon>Crotalarieae</taxon>
        <taxon>Crotalaria</taxon>
    </lineage>
</organism>
<dbReference type="EMBL" id="JAYWIO010000006">
    <property type="protein sequence ID" value="KAK7257644.1"/>
    <property type="molecule type" value="Genomic_DNA"/>
</dbReference>
<dbReference type="AlphaFoldDB" id="A0AAN9EIC2"/>
<name>A0AAN9EIC2_CROPI</name>
<sequence>MDKKDKDSAAQNKAESKVDALVPSELNGGLPIENNEEEDDQSGDSSTGVGEWGHGVMRLRHRLHRHHCSCLLCQEPLACLSDMFLTCLLFTDS</sequence>
<comment type="caution">
    <text evidence="2">The sequence shown here is derived from an EMBL/GenBank/DDBJ whole genome shotgun (WGS) entry which is preliminary data.</text>
</comment>
<dbReference type="Proteomes" id="UP001372338">
    <property type="component" value="Unassembled WGS sequence"/>
</dbReference>
<reference evidence="2 3" key="1">
    <citation type="submission" date="2024-01" db="EMBL/GenBank/DDBJ databases">
        <title>The genomes of 5 underutilized Papilionoideae crops provide insights into root nodulation and disease resistanc.</title>
        <authorList>
            <person name="Yuan L."/>
        </authorList>
    </citation>
    <scope>NUCLEOTIDE SEQUENCE [LARGE SCALE GENOMIC DNA]</scope>
    <source>
        <strain evidence="2">ZHUSHIDOU_FW_LH</strain>
        <tissue evidence="2">Leaf</tissue>
    </source>
</reference>
<feature type="region of interest" description="Disordered" evidence="1">
    <location>
        <begin position="1"/>
        <end position="51"/>
    </location>
</feature>
<feature type="compositionally biased region" description="Basic and acidic residues" evidence="1">
    <location>
        <begin position="1"/>
        <end position="18"/>
    </location>
</feature>
<evidence type="ECO:0000313" key="2">
    <source>
        <dbReference type="EMBL" id="KAK7257644.1"/>
    </source>
</evidence>
<proteinExistence type="predicted"/>
<gene>
    <name evidence="2" type="ORF">RIF29_31765</name>
</gene>
<evidence type="ECO:0000313" key="3">
    <source>
        <dbReference type="Proteomes" id="UP001372338"/>
    </source>
</evidence>
<accession>A0AAN9EIC2</accession>